<dbReference type="RefSeq" id="WP_002402369.1">
    <property type="nucleotide sequence ID" value="NZ_GL454464.1"/>
</dbReference>
<dbReference type="EMBL" id="AEBR01000067">
    <property type="protein sequence ID" value="EFM82345.1"/>
    <property type="molecule type" value="Genomic_DNA"/>
</dbReference>
<organism evidence="1 2">
    <name type="scientific">Enterococcus faecalis TX4248</name>
    <dbReference type="NCBI Taxonomy" id="749495"/>
    <lineage>
        <taxon>Bacteria</taxon>
        <taxon>Bacillati</taxon>
        <taxon>Bacillota</taxon>
        <taxon>Bacilli</taxon>
        <taxon>Lactobacillales</taxon>
        <taxon>Enterococcaceae</taxon>
        <taxon>Enterococcus</taxon>
    </lineage>
</organism>
<gene>
    <name evidence="1" type="ORF">HMPREF9498_02072</name>
</gene>
<reference evidence="1 2" key="1">
    <citation type="submission" date="2010-07" db="EMBL/GenBank/DDBJ databases">
        <authorList>
            <person name="Sid Ahmed O."/>
        </authorList>
    </citation>
    <scope>NUCLEOTIDE SEQUENCE [LARGE SCALE GENOMIC DNA]</scope>
    <source>
        <strain evidence="1 2">TX4248</strain>
    </source>
</reference>
<protein>
    <submittedName>
        <fullName evidence="1">Uncharacterized protein</fullName>
    </submittedName>
</protein>
<dbReference type="HOGENOM" id="CLU_2953300_0_0_9"/>
<evidence type="ECO:0000313" key="1">
    <source>
        <dbReference type="EMBL" id="EFM82345.1"/>
    </source>
</evidence>
<dbReference type="Proteomes" id="UP000004846">
    <property type="component" value="Unassembled WGS sequence"/>
</dbReference>
<accession>A0A125W4R4</accession>
<dbReference type="AlphaFoldDB" id="A0A125W4R4"/>
<evidence type="ECO:0000313" key="2">
    <source>
        <dbReference type="Proteomes" id="UP000004846"/>
    </source>
</evidence>
<comment type="caution">
    <text evidence="1">The sequence shown here is derived from an EMBL/GenBank/DDBJ whole genome shotgun (WGS) entry which is preliminary data.</text>
</comment>
<sequence>MEDILIILALALYFLLGYIVGERKYLKVMRAAIKYELKLPTSDYQKGWLDCLYFILNSNRKDR</sequence>
<name>A0A125W4R4_ENTFL</name>
<proteinExistence type="predicted"/>